<feature type="chain" id="PRO_5040817179" evidence="2">
    <location>
        <begin position="27"/>
        <end position="284"/>
    </location>
</feature>
<evidence type="ECO:0000256" key="2">
    <source>
        <dbReference type="SAM" id="SignalP"/>
    </source>
</evidence>
<feature type="region of interest" description="Disordered" evidence="1">
    <location>
        <begin position="119"/>
        <end position="152"/>
    </location>
</feature>
<dbReference type="AlphaFoldDB" id="A0A9W9RYA0"/>
<keyword evidence="4" id="KW-1185">Reference proteome</keyword>
<organism evidence="3 4">
    <name type="scientific">Penicillium cataractarum</name>
    <dbReference type="NCBI Taxonomy" id="2100454"/>
    <lineage>
        <taxon>Eukaryota</taxon>
        <taxon>Fungi</taxon>
        <taxon>Dikarya</taxon>
        <taxon>Ascomycota</taxon>
        <taxon>Pezizomycotina</taxon>
        <taxon>Eurotiomycetes</taxon>
        <taxon>Eurotiomycetidae</taxon>
        <taxon>Eurotiales</taxon>
        <taxon>Aspergillaceae</taxon>
        <taxon>Penicillium</taxon>
    </lineage>
</organism>
<proteinExistence type="predicted"/>
<dbReference type="EMBL" id="JAPZBS010000007">
    <property type="protein sequence ID" value="KAJ5368507.1"/>
    <property type="molecule type" value="Genomic_DNA"/>
</dbReference>
<keyword evidence="2" id="KW-0732">Signal</keyword>
<evidence type="ECO:0000313" key="4">
    <source>
        <dbReference type="Proteomes" id="UP001147782"/>
    </source>
</evidence>
<feature type="signal peptide" evidence="2">
    <location>
        <begin position="1"/>
        <end position="26"/>
    </location>
</feature>
<comment type="caution">
    <text evidence="3">The sequence shown here is derived from an EMBL/GenBank/DDBJ whole genome shotgun (WGS) entry which is preliminary data.</text>
</comment>
<dbReference type="RefSeq" id="XP_056553249.1">
    <property type="nucleotide sequence ID" value="XM_056701186.1"/>
</dbReference>
<evidence type="ECO:0000313" key="3">
    <source>
        <dbReference type="EMBL" id="KAJ5368507.1"/>
    </source>
</evidence>
<protein>
    <submittedName>
        <fullName evidence="3">Uncharacterized protein</fullName>
    </submittedName>
</protein>
<dbReference type="Proteomes" id="UP001147782">
    <property type="component" value="Unassembled WGS sequence"/>
</dbReference>
<sequence length="284" mass="32322">MFKHLGVYGPDLLLLLLNAVAPGAEKMTMKTAKKLKSCIRKGLHKAKQVAGDLHRRIVGPRTEDSPLNNLFDTNLRWPRPEATSPPLWMRHGRTEMLPIIIVSDWNRRGSSNMRISPAKSTPYSLLLPPPSQPPRTPPLPRRTTMPPRNELEDENLPCPLFFDWEEGYYKTNQSILSWLQGAEAARDALANFRVSHPDVLPWAFMNDPLFNIVGDNNDLLSDERSSEVPEELPQSRLTVWKKIVRTRTWVASVKALRGSSKEAFNSLRDKMTSWAGRKRGKDQV</sequence>
<reference evidence="3" key="1">
    <citation type="submission" date="2022-11" db="EMBL/GenBank/DDBJ databases">
        <authorList>
            <person name="Petersen C."/>
        </authorList>
    </citation>
    <scope>NUCLEOTIDE SEQUENCE</scope>
    <source>
        <strain evidence="3">IBT 29864</strain>
    </source>
</reference>
<evidence type="ECO:0000256" key="1">
    <source>
        <dbReference type="SAM" id="MobiDB-lite"/>
    </source>
</evidence>
<feature type="compositionally biased region" description="Pro residues" evidence="1">
    <location>
        <begin position="127"/>
        <end position="140"/>
    </location>
</feature>
<gene>
    <name evidence="3" type="ORF">N7496_008267</name>
</gene>
<accession>A0A9W9RYA0</accession>
<dbReference type="OrthoDB" id="10396245at2759"/>
<name>A0A9W9RYA0_9EURO</name>
<reference evidence="3" key="2">
    <citation type="journal article" date="2023" name="IMA Fungus">
        <title>Comparative genomic study of the Penicillium genus elucidates a diverse pangenome and 15 lateral gene transfer events.</title>
        <authorList>
            <person name="Petersen C."/>
            <person name="Sorensen T."/>
            <person name="Nielsen M.R."/>
            <person name="Sondergaard T.E."/>
            <person name="Sorensen J.L."/>
            <person name="Fitzpatrick D.A."/>
            <person name="Frisvad J.C."/>
            <person name="Nielsen K.L."/>
        </authorList>
    </citation>
    <scope>NUCLEOTIDE SEQUENCE</scope>
    <source>
        <strain evidence="3">IBT 29864</strain>
    </source>
</reference>
<dbReference type="GeneID" id="81440365"/>